<reference evidence="10" key="1">
    <citation type="submission" date="2017-11" db="EMBL/GenBank/DDBJ databases">
        <authorList>
            <person name="Kuznetsova I."/>
            <person name="Sazanova A."/>
            <person name="Chirak E."/>
            <person name="Safronova V."/>
            <person name="Willems A."/>
        </authorList>
    </citation>
    <scope>NUCLEOTIDE SEQUENCE [LARGE SCALE GENOMIC DNA]</scope>
    <source>
        <strain evidence="10">STM 196</strain>
    </source>
</reference>
<dbReference type="Proteomes" id="UP000241444">
    <property type="component" value="Unassembled WGS sequence"/>
</dbReference>
<proteinExistence type="predicted"/>
<evidence type="ECO:0000313" key="9">
    <source>
        <dbReference type="EMBL" id="PSH68422.1"/>
    </source>
</evidence>
<dbReference type="InterPro" id="IPR050321">
    <property type="entry name" value="Glycosyltr_2/OpgH_subfam"/>
</dbReference>
<protein>
    <submittedName>
        <fullName evidence="9">N-acetylglucosaminyltransferase</fullName>
    </submittedName>
</protein>
<feature type="transmembrane region" description="Helical" evidence="7">
    <location>
        <begin position="502"/>
        <end position="522"/>
    </location>
</feature>
<dbReference type="GO" id="GO:0016020">
    <property type="term" value="C:membrane"/>
    <property type="evidence" value="ECO:0007669"/>
    <property type="project" value="UniProtKB-SubCell"/>
</dbReference>
<accession>A0A2P7BPQ2</accession>
<dbReference type="SUPFAM" id="SSF53448">
    <property type="entry name" value="Nucleotide-diphospho-sugar transferases"/>
    <property type="match status" value="1"/>
</dbReference>
<evidence type="ECO:0000256" key="6">
    <source>
        <dbReference type="ARBA" id="ARBA00023136"/>
    </source>
</evidence>
<evidence type="ECO:0000313" key="10">
    <source>
        <dbReference type="Proteomes" id="UP000241444"/>
    </source>
</evidence>
<evidence type="ECO:0000256" key="2">
    <source>
        <dbReference type="ARBA" id="ARBA00022676"/>
    </source>
</evidence>
<dbReference type="GO" id="GO:0016757">
    <property type="term" value="F:glycosyltransferase activity"/>
    <property type="evidence" value="ECO:0007669"/>
    <property type="project" value="UniProtKB-KW"/>
</dbReference>
<dbReference type="Gene3D" id="3.90.550.10">
    <property type="entry name" value="Spore Coat Polysaccharide Biosynthesis Protein SpsA, Chain A"/>
    <property type="match status" value="1"/>
</dbReference>
<feature type="transmembrane region" description="Helical" evidence="7">
    <location>
        <begin position="102"/>
        <end position="124"/>
    </location>
</feature>
<feature type="transmembrane region" description="Helical" evidence="7">
    <location>
        <begin position="471"/>
        <end position="490"/>
    </location>
</feature>
<keyword evidence="5 7" id="KW-1133">Transmembrane helix</keyword>
<evidence type="ECO:0000259" key="8">
    <source>
        <dbReference type="Pfam" id="PF13632"/>
    </source>
</evidence>
<dbReference type="EMBL" id="PGGO01000009">
    <property type="protein sequence ID" value="PSH68422.1"/>
    <property type="molecule type" value="Genomic_DNA"/>
</dbReference>
<feature type="domain" description="Glycosyltransferase 2-like" evidence="8">
    <location>
        <begin position="262"/>
        <end position="453"/>
    </location>
</feature>
<keyword evidence="2 9" id="KW-0328">Glycosyltransferase</keyword>
<evidence type="ECO:0000256" key="7">
    <source>
        <dbReference type="SAM" id="Phobius"/>
    </source>
</evidence>
<keyword evidence="10" id="KW-1185">Reference proteome</keyword>
<evidence type="ECO:0000256" key="5">
    <source>
        <dbReference type="ARBA" id="ARBA00022989"/>
    </source>
</evidence>
<feature type="transmembrane region" description="Helical" evidence="7">
    <location>
        <begin position="136"/>
        <end position="155"/>
    </location>
</feature>
<evidence type="ECO:0000256" key="3">
    <source>
        <dbReference type="ARBA" id="ARBA00022679"/>
    </source>
</evidence>
<dbReference type="InterPro" id="IPR001173">
    <property type="entry name" value="Glyco_trans_2-like"/>
</dbReference>
<sequence length="556" mass="61874">MLFEDVPADVRVVLPFAPDFITLRRIGHTVVLTSEDNTLIYMAPTLSDLAVIKRHLPGSPDIAARLRITTPFALDEFLLSSHEAALVDRAIRMVEMTSSEHSARVVATGTQGMVIGFVASSSLFMAVLNPALLCQLLHFVFSIFFSACILVRLLARINIGAVRVPPWRTLPSSGSLGYSVLVALYHEADVVPQLVNAMKELNWPRSKLQVLFLCEEDDSETIAALQAEMFPAGFRIIRIPSSGPRTKPKALNYGLQLAKGDYVVVYDAEDRPHPEQLQEAWWHFAKGGATLGCLQAPLILANGHVGWLTRLFAFEYAAHFGGVLPWLARNRLVLSLGGSSNHFRRSCLEAVGGWDPFNVTEDAELGTRLARCGFQVDMLSTPTIEDAPVGLGVWLRQRTRWLKGWMQTWLVEMRRPIRLVNQLGIPRFTVYQLLSIGMIVSALLYPLMLVFVANSAFYFTFADMAAMRPNLFIIDLLNILTGYVSFHALGRRALDGEKTPGPVPLWIPIYWFMISAAAWRALWQLHATPFLWEKKPHQPSTTAPSAPGCALDKFGP</sequence>
<keyword evidence="3 9" id="KW-0808">Transferase</keyword>
<keyword evidence="4 7" id="KW-0812">Transmembrane</keyword>
<dbReference type="PANTHER" id="PTHR43867">
    <property type="entry name" value="CELLULOSE SYNTHASE CATALYTIC SUBUNIT A [UDP-FORMING]"/>
    <property type="match status" value="1"/>
</dbReference>
<feature type="transmembrane region" description="Helical" evidence="7">
    <location>
        <begin position="433"/>
        <end position="459"/>
    </location>
</feature>
<dbReference type="Pfam" id="PF13632">
    <property type="entry name" value="Glyco_trans_2_3"/>
    <property type="match status" value="1"/>
</dbReference>
<gene>
    <name evidence="9" type="ORF">CU102_14150</name>
</gene>
<keyword evidence="6 7" id="KW-0472">Membrane</keyword>
<dbReference type="PANTHER" id="PTHR43867:SF2">
    <property type="entry name" value="CELLULOSE SYNTHASE CATALYTIC SUBUNIT A [UDP-FORMING]"/>
    <property type="match status" value="1"/>
</dbReference>
<evidence type="ECO:0000256" key="4">
    <source>
        <dbReference type="ARBA" id="ARBA00022692"/>
    </source>
</evidence>
<comment type="caution">
    <text evidence="9">The sequence shown here is derived from an EMBL/GenBank/DDBJ whole genome shotgun (WGS) entry which is preliminary data.</text>
</comment>
<organism evidence="9 10">
    <name type="scientific">Phyllobacterium brassicacearum</name>
    <dbReference type="NCBI Taxonomy" id="314235"/>
    <lineage>
        <taxon>Bacteria</taxon>
        <taxon>Pseudomonadati</taxon>
        <taxon>Pseudomonadota</taxon>
        <taxon>Alphaproteobacteria</taxon>
        <taxon>Hyphomicrobiales</taxon>
        <taxon>Phyllobacteriaceae</taxon>
        <taxon>Phyllobacterium</taxon>
    </lineage>
</organism>
<dbReference type="InterPro" id="IPR029044">
    <property type="entry name" value="Nucleotide-diphossugar_trans"/>
</dbReference>
<dbReference type="AlphaFoldDB" id="A0A2P7BPQ2"/>
<evidence type="ECO:0000256" key="1">
    <source>
        <dbReference type="ARBA" id="ARBA00004141"/>
    </source>
</evidence>
<name>A0A2P7BPQ2_9HYPH</name>
<comment type="subcellular location">
    <subcellularLocation>
        <location evidence="1">Membrane</location>
        <topology evidence="1">Multi-pass membrane protein</topology>
    </subcellularLocation>
</comment>